<dbReference type="Proteomes" id="UP000694559">
    <property type="component" value="Unplaced"/>
</dbReference>
<dbReference type="InterPro" id="IPR017459">
    <property type="entry name" value="Glycosyl_Trfase_fam3_N_dom"/>
</dbReference>
<dbReference type="InterPro" id="IPR035902">
    <property type="entry name" value="Nuc_phospho_transferase"/>
</dbReference>
<dbReference type="SUPFAM" id="SSF47648">
    <property type="entry name" value="Nucleoside phosphorylase/phosphoribosyltransferase N-terminal domain"/>
    <property type="match status" value="1"/>
</dbReference>
<evidence type="ECO:0000313" key="7">
    <source>
        <dbReference type="Proteomes" id="UP000694559"/>
    </source>
</evidence>
<dbReference type="AlphaFoldDB" id="A0A8C6XJ70"/>
<dbReference type="Ensembl" id="ENSNNAT00000016099.1">
    <property type="protein sequence ID" value="ENSNNAP00000015346.1"/>
    <property type="gene ID" value="ENSNNAG00000010345.1"/>
</dbReference>
<feature type="compositionally biased region" description="Basic and acidic residues" evidence="3">
    <location>
        <begin position="36"/>
        <end position="61"/>
    </location>
</feature>
<proteinExistence type="predicted"/>
<dbReference type="GO" id="GO:0006206">
    <property type="term" value="P:pyrimidine nucleobase metabolic process"/>
    <property type="evidence" value="ECO:0007669"/>
    <property type="project" value="InterPro"/>
</dbReference>
<reference evidence="6" key="2">
    <citation type="submission" date="2025-09" db="UniProtKB">
        <authorList>
            <consortium name="Ensembl"/>
        </authorList>
    </citation>
    <scope>IDENTIFICATION</scope>
</reference>
<keyword evidence="7" id="KW-1185">Reference proteome</keyword>
<feature type="transmembrane region" description="Helical" evidence="4">
    <location>
        <begin position="192"/>
        <end position="210"/>
    </location>
</feature>
<keyword evidence="4" id="KW-1133">Transmembrane helix</keyword>
<dbReference type="Pfam" id="PF02885">
    <property type="entry name" value="Glycos_trans_3N"/>
    <property type="match status" value="1"/>
</dbReference>
<dbReference type="Gene3D" id="3.40.1030.10">
    <property type="entry name" value="Nucleoside phosphorylase/phosphoribosyltransferase catalytic domain"/>
    <property type="match status" value="1"/>
</dbReference>
<evidence type="ECO:0000256" key="1">
    <source>
        <dbReference type="ARBA" id="ARBA00022676"/>
    </source>
</evidence>
<dbReference type="GO" id="GO:0004645">
    <property type="term" value="F:1,4-alpha-oligoglucan phosphorylase activity"/>
    <property type="evidence" value="ECO:0007669"/>
    <property type="project" value="InterPro"/>
</dbReference>
<keyword evidence="1" id="KW-0328">Glycosyltransferase</keyword>
<dbReference type="PANTHER" id="PTHR10515">
    <property type="entry name" value="THYMIDINE PHOSPHORYLASE"/>
    <property type="match status" value="1"/>
</dbReference>
<keyword evidence="4" id="KW-0472">Membrane</keyword>
<evidence type="ECO:0000313" key="6">
    <source>
        <dbReference type="Ensembl" id="ENSNNAP00000015346.1"/>
    </source>
</evidence>
<evidence type="ECO:0000256" key="3">
    <source>
        <dbReference type="SAM" id="MobiDB-lite"/>
    </source>
</evidence>
<reference evidence="6" key="1">
    <citation type="submission" date="2025-08" db="UniProtKB">
        <authorList>
            <consortium name="Ensembl"/>
        </authorList>
    </citation>
    <scope>IDENTIFICATION</scope>
</reference>
<keyword evidence="4" id="KW-0812">Transmembrane</keyword>
<evidence type="ECO:0000256" key="2">
    <source>
        <dbReference type="ARBA" id="ARBA00022679"/>
    </source>
</evidence>
<feature type="region of interest" description="Disordered" evidence="3">
    <location>
        <begin position="25"/>
        <end position="61"/>
    </location>
</feature>
<feature type="domain" description="Glycosyl transferase family 3 N-terminal" evidence="5">
    <location>
        <begin position="55"/>
        <end position="116"/>
    </location>
</feature>
<dbReference type="InterPro" id="IPR000053">
    <property type="entry name" value="Thymidine/pyrmidine_PPase"/>
</dbReference>
<organism evidence="6 7">
    <name type="scientific">Naja naja</name>
    <name type="common">Indian cobra</name>
    <dbReference type="NCBI Taxonomy" id="35670"/>
    <lineage>
        <taxon>Eukaryota</taxon>
        <taxon>Metazoa</taxon>
        <taxon>Chordata</taxon>
        <taxon>Craniata</taxon>
        <taxon>Vertebrata</taxon>
        <taxon>Euteleostomi</taxon>
        <taxon>Lepidosauria</taxon>
        <taxon>Squamata</taxon>
        <taxon>Bifurcata</taxon>
        <taxon>Unidentata</taxon>
        <taxon>Episquamata</taxon>
        <taxon>Toxicofera</taxon>
        <taxon>Serpentes</taxon>
        <taxon>Colubroidea</taxon>
        <taxon>Elapidae</taxon>
        <taxon>Elapinae</taxon>
        <taxon>Naja</taxon>
    </lineage>
</organism>
<dbReference type="OrthoDB" id="445007at2759"/>
<protein>
    <recommendedName>
        <fullName evidence="5">Glycosyl transferase family 3 N-terminal domain-containing protein</fullName>
    </recommendedName>
</protein>
<dbReference type="InterPro" id="IPR036320">
    <property type="entry name" value="Glycosyl_Trfase_fam3_N_dom_sf"/>
</dbReference>
<keyword evidence="2" id="KW-0808">Transferase</keyword>
<name>A0A8C6XJ70_NAJNA</name>
<dbReference type="GeneTree" id="ENSGT00390000009250"/>
<evidence type="ECO:0000259" key="5">
    <source>
        <dbReference type="Pfam" id="PF02885"/>
    </source>
</evidence>
<dbReference type="GO" id="GO:0005829">
    <property type="term" value="C:cytosol"/>
    <property type="evidence" value="ECO:0007669"/>
    <property type="project" value="TreeGrafter"/>
</dbReference>
<evidence type="ECO:0000256" key="4">
    <source>
        <dbReference type="SAM" id="Phobius"/>
    </source>
</evidence>
<dbReference type="Gene3D" id="1.20.970.10">
    <property type="entry name" value="Transferase, Pyrimidine Nucleoside Phosphorylase, Chain C"/>
    <property type="match status" value="1"/>
</dbReference>
<accession>A0A8C6XJ70</accession>
<dbReference type="PANTHER" id="PTHR10515:SF0">
    <property type="entry name" value="THYMIDINE PHOSPHORYLASE"/>
    <property type="match status" value="1"/>
</dbReference>
<sequence length="212" mass="24090">MSWGWNGGRSRGRLRWLWRNVGRIRPRQPKAPQDWGSREEQGQDGREREGKHIPEIIRKKRDGETLQQEEIRYFVRTLGSGRSREGQIGAMLMAIRLRGMEPSETMVLTQEIAASGTTLDWPAQWRGLLVDKHSTGGVGTKSACPWPLLWPPVAARCVKTARCHLDGSHLALLPAGHESWFSQGLNVGKSRFLLFLLIFSITALLFYLQYKS</sequence>